<keyword evidence="3" id="KW-1185">Reference proteome</keyword>
<organism evidence="2 3">
    <name type="scientific">alpha proteobacterium IMCC14465</name>
    <dbReference type="NCBI Taxonomy" id="1220535"/>
    <lineage>
        <taxon>Bacteria</taxon>
        <taxon>Pseudomonadati</taxon>
        <taxon>Pseudomonadota</taxon>
        <taxon>Alphaproteobacteria</taxon>
        <taxon>PS1 clade</taxon>
    </lineage>
</organism>
<keyword evidence="1" id="KW-0812">Transmembrane</keyword>
<sequence>MINIRALYRLSGALLERHLDGWFFQLFARFTFAAVLFFYFFNSGVNKAGEGLFGIFNPTIGAYAAILPGMTEAVSGDVSQLSFVAHLIVIFGTTAEIVLPVLIVAGLLTRLAALGMIGFIFVQSYVDIYAHNLPKDDIGAWFDNYSDGLILDQRLFWVMCLLLLIVKGAGKFSLDYLLGIDKHPKKI</sequence>
<feature type="transmembrane region" description="Helical" evidence="1">
    <location>
        <begin position="53"/>
        <end position="71"/>
    </location>
</feature>
<feature type="transmembrane region" description="Helical" evidence="1">
    <location>
        <begin position="83"/>
        <end position="104"/>
    </location>
</feature>
<dbReference type="InterPro" id="IPR051907">
    <property type="entry name" value="DoxX-like_oxidoreductase"/>
</dbReference>
<keyword evidence="1" id="KW-0472">Membrane</keyword>
<name>J9DUA6_9PROT</name>
<comment type="caution">
    <text evidence="2">The sequence shown here is derived from an EMBL/GenBank/DDBJ whole genome shotgun (WGS) entry which is preliminary data.</text>
</comment>
<keyword evidence="1" id="KW-1133">Transmembrane helix</keyword>
<evidence type="ECO:0000313" key="3">
    <source>
        <dbReference type="Proteomes" id="UP000004836"/>
    </source>
</evidence>
<dbReference type="AlphaFoldDB" id="J9DUA6"/>
<dbReference type="PATRIC" id="fig|1220535.3.peg.1684"/>
<dbReference type="eggNOG" id="COG2259">
    <property type="taxonomic scope" value="Bacteria"/>
</dbReference>
<gene>
    <name evidence="2" type="ORF">IMCC14465_16920</name>
</gene>
<feature type="transmembrane region" description="Helical" evidence="1">
    <location>
        <begin position="22"/>
        <end position="41"/>
    </location>
</feature>
<evidence type="ECO:0000313" key="2">
    <source>
        <dbReference type="EMBL" id="EJW20567.1"/>
    </source>
</evidence>
<evidence type="ECO:0000256" key="1">
    <source>
        <dbReference type="SAM" id="Phobius"/>
    </source>
</evidence>
<dbReference type="OrthoDB" id="121744at2"/>
<dbReference type="PANTHER" id="PTHR33452">
    <property type="entry name" value="OXIDOREDUCTASE CATD-RELATED"/>
    <property type="match status" value="1"/>
</dbReference>
<dbReference type="EMBL" id="ALYF01000008">
    <property type="protein sequence ID" value="EJW20567.1"/>
    <property type="molecule type" value="Genomic_DNA"/>
</dbReference>
<reference evidence="2 3" key="1">
    <citation type="journal article" date="2012" name="J. Bacteriol.">
        <title>Genome Sequence of Strain IMCC14465, Isolated from the East Sea, Belonging to the PS1 Clade of Alphaproteobacteria.</title>
        <authorList>
            <person name="Yang S.J."/>
            <person name="Kang I."/>
            <person name="Cho J.C."/>
        </authorList>
    </citation>
    <scope>NUCLEOTIDE SEQUENCE [LARGE SCALE GENOMIC DNA]</scope>
    <source>
        <strain evidence="2 3">IMCC14465</strain>
    </source>
</reference>
<accession>J9DUA6</accession>
<dbReference type="STRING" id="1220535.IMCC14465_16920"/>
<feature type="transmembrane region" description="Helical" evidence="1">
    <location>
        <begin position="155"/>
        <end position="178"/>
    </location>
</feature>
<dbReference type="GO" id="GO:0005886">
    <property type="term" value="C:plasma membrane"/>
    <property type="evidence" value="ECO:0007669"/>
    <property type="project" value="TreeGrafter"/>
</dbReference>
<proteinExistence type="predicted"/>
<feature type="transmembrane region" description="Helical" evidence="1">
    <location>
        <begin position="111"/>
        <end position="130"/>
    </location>
</feature>
<evidence type="ECO:0008006" key="4">
    <source>
        <dbReference type="Google" id="ProtNLM"/>
    </source>
</evidence>
<dbReference type="Proteomes" id="UP000004836">
    <property type="component" value="Unassembled WGS sequence"/>
</dbReference>
<dbReference type="PANTHER" id="PTHR33452:SF1">
    <property type="entry name" value="INNER MEMBRANE PROTEIN YPHA-RELATED"/>
    <property type="match status" value="1"/>
</dbReference>
<protein>
    <recommendedName>
        <fullName evidence="4">DoxX family protein</fullName>
    </recommendedName>
</protein>